<dbReference type="SUPFAM" id="SSF56796">
    <property type="entry name" value="Dehydroquinate synthase-like"/>
    <property type="match status" value="1"/>
</dbReference>
<dbReference type="InterPro" id="IPR001670">
    <property type="entry name" value="ADH_Fe/GldA"/>
</dbReference>
<dbReference type="Pfam" id="PF00465">
    <property type="entry name" value="Fe-ADH"/>
    <property type="match status" value="1"/>
</dbReference>
<proteinExistence type="inferred from homology"/>
<dbReference type="OrthoDB" id="9815791at2"/>
<protein>
    <submittedName>
        <fullName evidence="8">Iron-containing alcohol dehydrogenase</fullName>
    </submittedName>
</protein>
<comment type="cofactor">
    <cofactor evidence="1">
        <name>Fe cation</name>
        <dbReference type="ChEBI" id="CHEBI:24875"/>
    </cofactor>
</comment>
<gene>
    <name evidence="8" type="ORF">Cflav_PD1194</name>
</gene>
<evidence type="ECO:0000259" key="7">
    <source>
        <dbReference type="Pfam" id="PF25137"/>
    </source>
</evidence>
<evidence type="ECO:0000259" key="6">
    <source>
        <dbReference type="Pfam" id="PF00465"/>
    </source>
</evidence>
<keyword evidence="3" id="KW-0560">Oxidoreductase</keyword>
<dbReference type="AlphaFoldDB" id="B9XQ53"/>
<dbReference type="GO" id="GO:0046872">
    <property type="term" value="F:metal ion binding"/>
    <property type="evidence" value="ECO:0007669"/>
    <property type="project" value="InterPro"/>
</dbReference>
<comment type="caution">
    <text evidence="8">The sequence shown here is derived from an EMBL/GenBank/DDBJ whole genome shotgun (WGS) entry which is preliminary data.</text>
</comment>
<name>B9XQ53_PEDPL</name>
<feature type="domain" description="Alcohol dehydrogenase iron-type/glycerol dehydrogenase GldA" evidence="6">
    <location>
        <begin position="38"/>
        <end position="205"/>
    </location>
</feature>
<evidence type="ECO:0000256" key="4">
    <source>
        <dbReference type="ARBA" id="ARBA00023027"/>
    </source>
</evidence>
<feature type="domain" description="Fe-containing alcohol dehydrogenase-like C-terminal" evidence="7">
    <location>
        <begin position="217"/>
        <end position="413"/>
    </location>
</feature>
<dbReference type="PANTHER" id="PTHR11496:SF102">
    <property type="entry name" value="ALCOHOL DEHYDROGENASE 4"/>
    <property type="match status" value="1"/>
</dbReference>
<dbReference type="Gene3D" id="1.20.1090.10">
    <property type="entry name" value="Dehydroquinate synthase-like - alpha domain"/>
    <property type="match status" value="1"/>
</dbReference>
<dbReference type="Gene3D" id="3.40.50.1970">
    <property type="match status" value="1"/>
</dbReference>
<dbReference type="PROSITE" id="PS00913">
    <property type="entry name" value="ADH_IRON_1"/>
    <property type="match status" value="1"/>
</dbReference>
<evidence type="ECO:0000256" key="5">
    <source>
        <dbReference type="SAM" id="MobiDB-lite"/>
    </source>
</evidence>
<evidence type="ECO:0000256" key="2">
    <source>
        <dbReference type="ARBA" id="ARBA00007358"/>
    </source>
</evidence>
<dbReference type="Pfam" id="PF25137">
    <property type="entry name" value="ADH_Fe_C"/>
    <property type="match status" value="1"/>
</dbReference>
<organism evidence="8 9">
    <name type="scientific">Pedosphaera parvula (strain Ellin514)</name>
    <dbReference type="NCBI Taxonomy" id="320771"/>
    <lineage>
        <taxon>Bacteria</taxon>
        <taxon>Pseudomonadati</taxon>
        <taxon>Verrucomicrobiota</taxon>
        <taxon>Pedosphaerae</taxon>
        <taxon>Pedosphaerales</taxon>
        <taxon>Pedosphaeraceae</taxon>
        <taxon>Pedosphaera</taxon>
    </lineage>
</organism>
<dbReference type="GO" id="GO:0004022">
    <property type="term" value="F:alcohol dehydrogenase (NAD+) activity"/>
    <property type="evidence" value="ECO:0007669"/>
    <property type="project" value="TreeGrafter"/>
</dbReference>
<evidence type="ECO:0000256" key="3">
    <source>
        <dbReference type="ARBA" id="ARBA00023002"/>
    </source>
</evidence>
<dbReference type="InterPro" id="IPR056798">
    <property type="entry name" value="ADH_Fe_C"/>
</dbReference>
<accession>B9XQ53</accession>
<dbReference type="FunFam" id="3.40.50.1970:FF:000003">
    <property type="entry name" value="Alcohol dehydrogenase, iron-containing"/>
    <property type="match status" value="1"/>
</dbReference>
<dbReference type="CDD" id="cd08551">
    <property type="entry name" value="Fe-ADH"/>
    <property type="match status" value="1"/>
</dbReference>
<dbReference type="RefSeq" id="WP_007417939.1">
    <property type="nucleotide sequence ID" value="NZ_ABOX02000051.1"/>
</dbReference>
<feature type="region of interest" description="Disordered" evidence="5">
    <location>
        <begin position="1"/>
        <end position="20"/>
    </location>
</feature>
<dbReference type="InterPro" id="IPR018211">
    <property type="entry name" value="ADH_Fe_CS"/>
</dbReference>
<evidence type="ECO:0000313" key="9">
    <source>
        <dbReference type="Proteomes" id="UP000003688"/>
    </source>
</evidence>
<dbReference type="InterPro" id="IPR039697">
    <property type="entry name" value="Alcohol_dehydrogenase_Fe"/>
</dbReference>
<dbReference type="STRING" id="320771.Cflav_PD1194"/>
<evidence type="ECO:0000256" key="1">
    <source>
        <dbReference type="ARBA" id="ARBA00001962"/>
    </source>
</evidence>
<sequence>MSSAAHSQKETVQNTHPSVQVTADLEPGSISFDHQPRTRLIFGANSVERLGELARGLGARKSLLVTDSGIVAAGHAERVQRILEASGISVVLYGKARENPNTQDVDECVAVAREAGIDSIIGLGGGSSMDTAKGCNFLLTNGGRIQDYWGMGKAAKPMLPLIAIPTTAGTGSECQSFALIADEKTHQKMACGDPKAAARIAILDPVLTLSQPARVAACTGIDTIAHAVETAVTKKRNALSLMYSHEAFKLTVNSFPTVMREPKNLEARGRMLLGAALAGTAIENSMLGAIHAAANPLTAHFGVVHGQAVGIMLPLVVRFNGQDAIARKGYAELASAPEIACASDGHHEALEALIARLEGLLNLAQIPRSLADCGVDRSKIKIMAAEAANQWTATFNPRAVSEKDFVELYEAAFRPRGDGKLS</sequence>
<dbReference type="EMBL" id="ABOX02000051">
    <property type="protein sequence ID" value="EEF58057.1"/>
    <property type="molecule type" value="Genomic_DNA"/>
</dbReference>
<evidence type="ECO:0000313" key="8">
    <source>
        <dbReference type="EMBL" id="EEF58057.1"/>
    </source>
</evidence>
<keyword evidence="4" id="KW-0520">NAD</keyword>
<reference evidence="8 9" key="1">
    <citation type="journal article" date="2011" name="J. Bacteriol.">
        <title>Genome sequence of 'Pedosphaera parvula' Ellin514, an aerobic Verrucomicrobial isolate from pasture soil.</title>
        <authorList>
            <person name="Kant R."/>
            <person name="van Passel M.W."/>
            <person name="Sangwan P."/>
            <person name="Palva A."/>
            <person name="Lucas S."/>
            <person name="Copeland A."/>
            <person name="Lapidus A."/>
            <person name="Glavina Del Rio T."/>
            <person name="Dalin E."/>
            <person name="Tice H."/>
            <person name="Bruce D."/>
            <person name="Goodwin L."/>
            <person name="Pitluck S."/>
            <person name="Chertkov O."/>
            <person name="Larimer F.W."/>
            <person name="Land M.L."/>
            <person name="Hauser L."/>
            <person name="Brettin T.S."/>
            <person name="Detter J.C."/>
            <person name="Han S."/>
            <person name="de Vos W.M."/>
            <person name="Janssen P.H."/>
            <person name="Smidt H."/>
        </authorList>
    </citation>
    <scope>NUCLEOTIDE SEQUENCE [LARGE SCALE GENOMIC DNA]</scope>
    <source>
        <strain evidence="8 9">Ellin514</strain>
    </source>
</reference>
<keyword evidence="9" id="KW-1185">Reference proteome</keyword>
<dbReference type="Proteomes" id="UP000003688">
    <property type="component" value="Unassembled WGS sequence"/>
</dbReference>
<dbReference type="PANTHER" id="PTHR11496">
    <property type="entry name" value="ALCOHOL DEHYDROGENASE"/>
    <property type="match status" value="1"/>
</dbReference>
<comment type="similarity">
    <text evidence="2">Belongs to the iron-containing alcohol dehydrogenase family.</text>
</comment>